<dbReference type="Proteomes" id="UP000265515">
    <property type="component" value="Unassembled WGS sequence"/>
</dbReference>
<feature type="compositionally biased region" description="Low complexity" evidence="8">
    <location>
        <begin position="333"/>
        <end position="362"/>
    </location>
</feature>
<accession>A0A388KBE0</accession>
<dbReference type="GO" id="GO:0003677">
    <property type="term" value="F:DNA binding"/>
    <property type="evidence" value="ECO:0007669"/>
    <property type="project" value="UniProtKB-KW"/>
</dbReference>
<dbReference type="PANTHER" id="PTHR14089:SF6">
    <property type="entry name" value="PRE-MRNA-SPLICING FACTOR RBM22"/>
    <property type="match status" value="1"/>
</dbReference>
<dbReference type="InterPro" id="IPR036855">
    <property type="entry name" value="Znf_CCCH_sf"/>
</dbReference>
<dbReference type="GO" id="GO:0017070">
    <property type="term" value="F:U6 snRNA binding"/>
    <property type="evidence" value="ECO:0007669"/>
    <property type="project" value="TreeGrafter"/>
</dbReference>
<feature type="compositionally biased region" description="Low complexity" evidence="8">
    <location>
        <begin position="430"/>
        <end position="442"/>
    </location>
</feature>
<evidence type="ECO:0000256" key="5">
    <source>
        <dbReference type="ARBA" id="ARBA00023125"/>
    </source>
</evidence>
<evidence type="ECO:0000256" key="1">
    <source>
        <dbReference type="ARBA" id="ARBA00022723"/>
    </source>
</evidence>
<dbReference type="CDD" id="cd12224">
    <property type="entry name" value="RRM_RBM22"/>
    <property type="match status" value="1"/>
</dbReference>
<organism evidence="11 12">
    <name type="scientific">Chara braunii</name>
    <name type="common">Braun's stonewort</name>
    <dbReference type="NCBI Taxonomy" id="69332"/>
    <lineage>
        <taxon>Eukaryota</taxon>
        <taxon>Viridiplantae</taxon>
        <taxon>Streptophyta</taxon>
        <taxon>Charophyceae</taxon>
        <taxon>Charales</taxon>
        <taxon>Characeae</taxon>
        <taxon>Chara</taxon>
    </lineage>
</organism>
<dbReference type="SMART" id="SM00356">
    <property type="entry name" value="ZnF_C3H1"/>
    <property type="match status" value="1"/>
</dbReference>
<evidence type="ECO:0000256" key="4">
    <source>
        <dbReference type="ARBA" id="ARBA00022884"/>
    </source>
</evidence>
<feature type="compositionally biased region" description="Pro residues" evidence="8">
    <location>
        <begin position="536"/>
        <end position="548"/>
    </location>
</feature>
<dbReference type="GO" id="GO:0008270">
    <property type="term" value="F:zinc ion binding"/>
    <property type="evidence" value="ECO:0007669"/>
    <property type="project" value="UniProtKB-KW"/>
</dbReference>
<dbReference type="PROSITE" id="PS50103">
    <property type="entry name" value="ZF_C3H1"/>
    <property type="match status" value="1"/>
</dbReference>
<dbReference type="PROSITE" id="PS50102">
    <property type="entry name" value="RRM"/>
    <property type="match status" value="1"/>
</dbReference>
<evidence type="ECO:0000259" key="9">
    <source>
        <dbReference type="PROSITE" id="PS50102"/>
    </source>
</evidence>
<feature type="region of interest" description="Disordered" evidence="8">
    <location>
        <begin position="532"/>
        <end position="574"/>
    </location>
</feature>
<feature type="region of interest" description="Disordered" evidence="8">
    <location>
        <begin position="303"/>
        <end position="463"/>
    </location>
</feature>
<dbReference type="Gene3D" id="4.10.1000.10">
    <property type="entry name" value="Zinc finger, CCCH-type"/>
    <property type="match status" value="1"/>
</dbReference>
<keyword evidence="3 7" id="KW-0862">Zinc</keyword>
<keyword evidence="2 7" id="KW-0863">Zinc-finger</keyword>
<dbReference type="OMA" id="SGDNRMP"/>
<evidence type="ECO:0000256" key="7">
    <source>
        <dbReference type="PROSITE-ProRule" id="PRU00723"/>
    </source>
</evidence>
<keyword evidence="4 6" id="KW-0694">RNA-binding</keyword>
<dbReference type="SUPFAM" id="SSF90229">
    <property type="entry name" value="CCCH zinc finger"/>
    <property type="match status" value="1"/>
</dbReference>
<gene>
    <name evidence="11" type="ORF">CBR_g479</name>
</gene>
<dbReference type="EMBL" id="BFEA01000086">
    <property type="protein sequence ID" value="GBG67341.1"/>
    <property type="molecule type" value="Genomic_DNA"/>
</dbReference>
<dbReference type="GO" id="GO:0036002">
    <property type="term" value="F:pre-mRNA binding"/>
    <property type="evidence" value="ECO:0007669"/>
    <property type="project" value="TreeGrafter"/>
</dbReference>
<evidence type="ECO:0000256" key="3">
    <source>
        <dbReference type="ARBA" id="ARBA00022833"/>
    </source>
</evidence>
<feature type="compositionally biased region" description="Pro residues" evidence="8">
    <location>
        <begin position="385"/>
        <end position="408"/>
    </location>
</feature>
<dbReference type="SMART" id="SM00360">
    <property type="entry name" value="RRM"/>
    <property type="match status" value="1"/>
</dbReference>
<dbReference type="AlphaFoldDB" id="A0A388KBE0"/>
<dbReference type="FunFam" id="3.30.70.330:FF:000476">
    <property type="entry name" value="Zinc finger CCCH domain-containing protein 4"/>
    <property type="match status" value="1"/>
</dbReference>
<protein>
    <submittedName>
        <fullName evidence="11">Uncharacterized protein</fullName>
    </submittedName>
</protein>
<feature type="domain" description="RRM" evidence="9">
    <location>
        <begin position="227"/>
        <end position="300"/>
    </location>
</feature>
<dbReference type="FunFam" id="4.10.1000.10:FF:000036">
    <property type="entry name" value="Zinc finger CCCH domain-containing protein 4"/>
    <property type="match status" value="1"/>
</dbReference>
<dbReference type="InterPro" id="IPR000571">
    <property type="entry name" value="Znf_CCCH"/>
</dbReference>
<evidence type="ECO:0000256" key="2">
    <source>
        <dbReference type="ARBA" id="ARBA00022771"/>
    </source>
</evidence>
<dbReference type="OrthoDB" id="10259600at2759"/>
<dbReference type="GO" id="GO:0071007">
    <property type="term" value="C:U2-type catalytic step 2 spliceosome"/>
    <property type="evidence" value="ECO:0007669"/>
    <property type="project" value="TreeGrafter"/>
</dbReference>
<dbReference type="GO" id="GO:0071006">
    <property type="term" value="C:U2-type catalytic step 1 spliceosome"/>
    <property type="evidence" value="ECO:0007669"/>
    <property type="project" value="TreeGrafter"/>
</dbReference>
<feature type="domain" description="C3H1-type" evidence="10">
    <location>
        <begin position="156"/>
        <end position="183"/>
    </location>
</feature>
<comment type="caution">
    <text evidence="11">The sequence shown here is derived from an EMBL/GenBank/DDBJ whole genome shotgun (WGS) entry which is preliminary data.</text>
</comment>
<feature type="compositionally biased region" description="Gly residues" evidence="8">
    <location>
        <begin position="319"/>
        <end position="332"/>
    </location>
</feature>
<dbReference type="InterPro" id="IPR048995">
    <property type="entry name" value="STL11/RBM22-like_N"/>
</dbReference>
<dbReference type="Gene3D" id="3.30.70.330">
    <property type="match status" value="1"/>
</dbReference>
<feature type="zinc finger region" description="C3H1-type" evidence="7">
    <location>
        <begin position="156"/>
        <end position="183"/>
    </location>
</feature>
<dbReference type="GO" id="GO:0003729">
    <property type="term" value="F:mRNA binding"/>
    <property type="evidence" value="ECO:0007669"/>
    <property type="project" value="UniProtKB-ARBA"/>
</dbReference>
<dbReference type="SUPFAM" id="SSF54928">
    <property type="entry name" value="RNA-binding domain, RBD"/>
    <property type="match status" value="1"/>
</dbReference>
<dbReference type="Gramene" id="GBG67341">
    <property type="protein sequence ID" value="GBG67341"/>
    <property type="gene ID" value="CBR_g479"/>
</dbReference>
<reference evidence="11 12" key="1">
    <citation type="journal article" date="2018" name="Cell">
        <title>The Chara Genome: Secondary Complexity and Implications for Plant Terrestrialization.</title>
        <authorList>
            <person name="Nishiyama T."/>
            <person name="Sakayama H."/>
            <person name="Vries J.D."/>
            <person name="Buschmann H."/>
            <person name="Saint-Marcoux D."/>
            <person name="Ullrich K.K."/>
            <person name="Haas F.B."/>
            <person name="Vanderstraeten L."/>
            <person name="Becker D."/>
            <person name="Lang D."/>
            <person name="Vosolsobe S."/>
            <person name="Rombauts S."/>
            <person name="Wilhelmsson P.K.I."/>
            <person name="Janitza P."/>
            <person name="Kern R."/>
            <person name="Heyl A."/>
            <person name="Rumpler F."/>
            <person name="Villalobos L.I.A.C."/>
            <person name="Clay J.M."/>
            <person name="Skokan R."/>
            <person name="Toyoda A."/>
            <person name="Suzuki Y."/>
            <person name="Kagoshima H."/>
            <person name="Schijlen E."/>
            <person name="Tajeshwar N."/>
            <person name="Catarino B."/>
            <person name="Hetherington A.J."/>
            <person name="Saltykova A."/>
            <person name="Bonnot C."/>
            <person name="Breuninger H."/>
            <person name="Symeonidi A."/>
            <person name="Radhakrishnan G.V."/>
            <person name="Van Nieuwerburgh F."/>
            <person name="Deforce D."/>
            <person name="Chang C."/>
            <person name="Karol K.G."/>
            <person name="Hedrich R."/>
            <person name="Ulvskov P."/>
            <person name="Glockner G."/>
            <person name="Delwiche C.F."/>
            <person name="Petrasek J."/>
            <person name="Van de Peer Y."/>
            <person name="Friml J."/>
            <person name="Beilby M."/>
            <person name="Dolan L."/>
            <person name="Kohara Y."/>
            <person name="Sugano S."/>
            <person name="Fujiyama A."/>
            <person name="Delaux P.-M."/>
            <person name="Quint M."/>
            <person name="TheiBen G."/>
            <person name="Hagemann M."/>
            <person name="Harholt J."/>
            <person name="Dunand C."/>
            <person name="Zachgo S."/>
            <person name="Langdale J."/>
            <person name="Maumus F."/>
            <person name="Straeten D.V.D."/>
            <person name="Gould S.B."/>
            <person name="Rensing S.A."/>
        </authorList>
    </citation>
    <scope>NUCLEOTIDE SEQUENCE [LARGE SCALE GENOMIC DNA]</scope>
    <source>
        <strain evidence="11 12">S276</strain>
    </source>
</reference>
<dbReference type="Pfam" id="PF21369">
    <property type="entry name" value="STL11_N"/>
    <property type="match status" value="1"/>
</dbReference>
<dbReference type="Pfam" id="PF00076">
    <property type="entry name" value="RRM_1"/>
    <property type="match status" value="1"/>
</dbReference>
<evidence type="ECO:0000256" key="6">
    <source>
        <dbReference type="PROSITE-ProRule" id="PRU00176"/>
    </source>
</evidence>
<dbReference type="InterPro" id="IPR035979">
    <property type="entry name" value="RBD_domain_sf"/>
</dbReference>
<name>A0A388KBE0_CHABU</name>
<keyword evidence="5" id="KW-0238">DNA-binding</keyword>
<dbReference type="GO" id="GO:0000974">
    <property type="term" value="C:Prp19 complex"/>
    <property type="evidence" value="ECO:0007669"/>
    <property type="project" value="TreeGrafter"/>
</dbReference>
<dbReference type="PANTHER" id="PTHR14089">
    <property type="entry name" value="PRE-MRNA-SPLICING FACTOR RBM22"/>
    <property type="match status" value="1"/>
</dbReference>
<dbReference type="STRING" id="69332.A0A388KBE0"/>
<proteinExistence type="predicted"/>
<evidence type="ECO:0000313" key="12">
    <source>
        <dbReference type="Proteomes" id="UP000265515"/>
    </source>
</evidence>
<evidence type="ECO:0000256" key="8">
    <source>
        <dbReference type="SAM" id="MobiDB-lite"/>
    </source>
</evidence>
<evidence type="ECO:0000259" key="10">
    <source>
        <dbReference type="PROSITE" id="PS50103"/>
    </source>
</evidence>
<dbReference type="InterPro" id="IPR000504">
    <property type="entry name" value="RRM_dom"/>
</dbReference>
<dbReference type="InterPro" id="IPR012677">
    <property type="entry name" value="Nucleotide-bd_a/b_plait_sf"/>
</dbReference>
<evidence type="ECO:0000313" key="11">
    <source>
        <dbReference type="EMBL" id="GBG67341.1"/>
    </source>
</evidence>
<keyword evidence="1 7" id="KW-0479">Metal-binding</keyword>
<keyword evidence="12" id="KW-1185">Reference proteome</keyword>
<sequence>MAHRLLRDLEADGWERSDFPIICESCLGDNPYVRMTKANFDKECKICTRPFTVFRWRPGRDARYKKTEICQTCSKLKNVCQVCLLDLEFGLPVQVRDTAMGISSDTIPRSDVNREYFAEQQDNLAHAGADFESLYGRSKPNDLILQLQRTTPYYRRNRAHICSFYVRGECTRGAECPYRHEMPITGELSQQNIKDRYYGVNDPVANKLFRKAGEMSLLTPPEDDSITTLYIGGLDQRISEEDLKSNFQSHGEIQSIRLVPNRACAFITYTSRQGAEKAAEACANKLVIKGLRLKLMWGRPQVPKLEEGKGEDDEDGEGRGSILGAGGAGILGSGAAASTSGSGASSQTGASSLPSTSLPALTHGGLLPRAVMPVQQQQPPQQQHQPPPPSLPPPVNYFNIPPPPPPLGLPGSDKSYYPSMDPQRMGAVTPSSNGAAASSSAPEGGGGSGPAAAPPPPGSVVFQPADQQQQANFAGPFYPFVPFMVFPSSAPGSQQHQQQPFRPVQHLFQSHLPPQPLGPGNEYMMQGGLVQGMPGPMGPPPPSLPPPRLGGNGQFQQGNQAPGPPPQQVFQNPY</sequence>
<feature type="compositionally biased region" description="Low complexity" evidence="8">
    <location>
        <begin position="373"/>
        <end position="384"/>
    </location>
</feature>
<dbReference type="InterPro" id="IPR039171">
    <property type="entry name" value="Cwc2/Slt11"/>
</dbReference>